<evidence type="ECO:0000259" key="5">
    <source>
        <dbReference type="PROSITE" id="PS01124"/>
    </source>
</evidence>
<dbReference type="InterPro" id="IPR020449">
    <property type="entry name" value="Tscrpt_reg_AraC-type_HTH"/>
</dbReference>
<dbReference type="SMART" id="SM00342">
    <property type="entry name" value="HTH_ARAC"/>
    <property type="match status" value="1"/>
</dbReference>
<evidence type="ECO:0000256" key="3">
    <source>
        <dbReference type="ARBA" id="ARBA00023159"/>
    </source>
</evidence>
<dbReference type="InterPro" id="IPR018060">
    <property type="entry name" value="HTH_AraC"/>
</dbReference>
<reference evidence="6 7" key="1">
    <citation type="submission" date="2024-07" db="EMBL/GenBank/DDBJ databases">
        <title>Uliginosibacterium paludis KCTC:42655.</title>
        <authorList>
            <person name="Kim M.K."/>
        </authorList>
    </citation>
    <scope>NUCLEOTIDE SEQUENCE [LARGE SCALE GENOMIC DNA]</scope>
    <source>
        <strain evidence="6 7">KCTC 42655</strain>
    </source>
</reference>
<sequence length="269" mass="29671">MTDRVRYHRFADAPGFVLGDARLAGRAFGPHYHLDYHIGVLDHGVQAQHFGGTTHLLAPGAVSFMPPGEVHDGAGSDEGFRLRTFRIAPDFLLPLCSEIAGRDGVPAQSGVILENPRLARQLRCLHEALGGQQETVTLAAQSGLIEVFAGLMEASGEHPGPEPVAGALGDAECRRVHDYCMSRLAERITLEDLAVLCGMSRFQFLRRFSRRFGLTPHNWLIRLRLERACHLLARGGRTVAELAQELGFYDQSHFTRCFRAAFGVAPTRY</sequence>
<dbReference type="PRINTS" id="PR00032">
    <property type="entry name" value="HTHARAC"/>
</dbReference>
<dbReference type="InterPro" id="IPR018062">
    <property type="entry name" value="HTH_AraC-typ_CS"/>
</dbReference>
<dbReference type="PROSITE" id="PS00041">
    <property type="entry name" value="HTH_ARAC_FAMILY_1"/>
    <property type="match status" value="1"/>
</dbReference>
<feature type="domain" description="HTH araC/xylS-type" evidence="5">
    <location>
        <begin position="174"/>
        <end position="269"/>
    </location>
</feature>
<keyword evidence="7" id="KW-1185">Reference proteome</keyword>
<keyword evidence="3" id="KW-0010">Activator</keyword>
<proteinExistence type="predicted"/>
<evidence type="ECO:0000256" key="2">
    <source>
        <dbReference type="ARBA" id="ARBA00023125"/>
    </source>
</evidence>
<dbReference type="RefSeq" id="WP_345928690.1">
    <property type="nucleotide sequence ID" value="NZ_JBDIVF010000007.1"/>
</dbReference>
<dbReference type="Pfam" id="PF02311">
    <property type="entry name" value="AraC_binding"/>
    <property type="match status" value="1"/>
</dbReference>
<dbReference type="InterPro" id="IPR003313">
    <property type="entry name" value="AraC-bd"/>
</dbReference>
<organism evidence="6 7">
    <name type="scientific">Uliginosibacterium paludis</name>
    <dbReference type="NCBI Taxonomy" id="1615952"/>
    <lineage>
        <taxon>Bacteria</taxon>
        <taxon>Pseudomonadati</taxon>
        <taxon>Pseudomonadota</taxon>
        <taxon>Betaproteobacteria</taxon>
        <taxon>Rhodocyclales</taxon>
        <taxon>Zoogloeaceae</taxon>
        <taxon>Uliginosibacterium</taxon>
    </lineage>
</organism>
<evidence type="ECO:0000256" key="4">
    <source>
        <dbReference type="ARBA" id="ARBA00023163"/>
    </source>
</evidence>
<evidence type="ECO:0000256" key="1">
    <source>
        <dbReference type="ARBA" id="ARBA00023015"/>
    </source>
</evidence>
<dbReference type="InterPro" id="IPR037923">
    <property type="entry name" value="HTH-like"/>
</dbReference>
<dbReference type="PROSITE" id="PS01124">
    <property type="entry name" value="HTH_ARAC_FAMILY_2"/>
    <property type="match status" value="1"/>
</dbReference>
<evidence type="ECO:0000313" key="7">
    <source>
        <dbReference type="Proteomes" id="UP001548590"/>
    </source>
</evidence>
<keyword evidence="2" id="KW-0238">DNA-binding</keyword>
<keyword evidence="4" id="KW-0804">Transcription</keyword>
<name>A0ABV2CTB7_9RHOO</name>
<keyword evidence="1" id="KW-0805">Transcription regulation</keyword>
<dbReference type="SUPFAM" id="SSF51215">
    <property type="entry name" value="Regulatory protein AraC"/>
    <property type="match status" value="1"/>
</dbReference>
<accession>A0ABV2CTB7</accession>
<dbReference type="InterPro" id="IPR050204">
    <property type="entry name" value="AraC_XylS_family_regulators"/>
</dbReference>
<dbReference type="Proteomes" id="UP001548590">
    <property type="component" value="Unassembled WGS sequence"/>
</dbReference>
<gene>
    <name evidence="6" type="ORF">ABVT11_15030</name>
</gene>
<dbReference type="InterPro" id="IPR009057">
    <property type="entry name" value="Homeodomain-like_sf"/>
</dbReference>
<dbReference type="EMBL" id="JBEWLZ010000009">
    <property type="protein sequence ID" value="MET1491151.1"/>
    <property type="molecule type" value="Genomic_DNA"/>
</dbReference>
<dbReference type="Gene3D" id="1.10.10.60">
    <property type="entry name" value="Homeodomain-like"/>
    <property type="match status" value="2"/>
</dbReference>
<protein>
    <submittedName>
        <fullName evidence="6">AraC family transcriptional regulator</fullName>
    </submittedName>
</protein>
<dbReference type="PANTHER" id="PTHR46796:SF11">
    <property type="entry name" value="TRANSCRIPTIONAL REGULATOR-RELATED"/>
    <property type="match status" value="1"/>
</dbReference>
<dbReference type="PANTHER" id="PTHR46796">
    <property type="entry name" value="HTH-TYPE TRANSCRIPTIONAL ACTIVATOR RHAS-RELATED"/>
    <property type="match status" value="1"/>
</dbReference>
<dbReference type="Pfam" id="PF12833">
    <property type="entry name" value="HTH_18"/>
    <property type="match status" value="1"/>
</dbReference>
<dbReference type="SUPFAM" id="SSF46689">
    <property type="entry name" value="Homeodomain-like"/>
    <property type="match status" value="2"/>
</dbReference>
<evidence type="ECO:0000313" key="6">
    <source>
        <dbReference type="EMBL" id="MET1491151.1"/>
    </source>
</evidence>
<comment type="caution">
    <text evidence="6">The sequence shown here is derived from an EMBL/GenBank/DDBJ whole genome shotgun (WGS) entry which is preliminary data.</text>
</comment>